<evidence type="ECO:0000313" key="6">
    <source>
        <dbReference type="EMBL" id="MDF9408433.1"/>
    </source>
</evidence>
<reference evidence="6" key="1">
    <citation type="submission" date="2022-02" db="EMBL/GenBank/DDBJ databases">
        <authorList>
            <person name="Leng L."/>
        </authorList>
    </citation>
    <scope>NUCLEOTIDE SEQUENCE</scope>
    <source>
        <strain evidence="6">JI</strain>
    </source>
</reference>
<evidence type="ECO:0000313" key="7">
    <source>
        <dbReference type="Proteomes" id="UP001154312"/>
    </source>
</evidence>
<proteinExistence type="predicted"/>
<keyword evidence="3" id="KW-0418">Kinase</keyword>
<feature type="domain" description="Histidine kinase" evidence="5">
    <location>
        <begin position="1"/>
        <end position="106"/>
    </location>
</feature>
<dbReference type="Gene3D" id="3.30.565.10">
    <property type="entry name" value="Histidine kinase-like ATPase, C-terminal domain"/>
    <property type="match status" value="1"/>
</dbReference>
<dbReference type="SUPFAM" id="SSF55874">
    <property type="entry name" value="ATPase domain of HSP90 chaperone/DNA topoisomerase II/histidine kinase"/>
    <property type="match status" value="1"/>
</dbReference>
<keyword evidence="6" id="KW-0067">ATP-binding</keyword>
<gene>
    <name evidence="6" type="ORF">L7E55_08685</name>
</gene>
<keyword evidence="7" id="KW-1185">Reference proteome</keyword>
<dbReference type="GO" id="GO:0000160">
    <property type="term" value="P:phosphorelay signal transduction system"/>
    <property type="evidence" value="ECO:0007669"/>
    <property type="project" value="UniProtKB-KW"/>
</dbReference>
<sequence>MRELSHHLLDIIENSLAAGASTVRITVIEDSAGDILSFEVGDNGGGMNEEEIEQIFDPFVTSRRLRRVGLGIPLLQQAARACGGDLIIQSEKGKGTTVKATFQRSHIDRMPLGDVAATLVAAVAANPDVNLLYNHLVDGRQFVFDTSWLIGKFKELPLNDIEVLSWIKEFCRDGIKKLYRGEK</sequence>
<dbReference type="InterPro" id="IPR004358">
    <property type="entry name" value="Sig_transdc_His_kin-like_C"/>
</dbReference>
<keyword evidence="6" id="KW-0547">Nucleotide-binding</keyword>
<evidence type="ECO:0000256" key="1">
    <source>
        <dbReference type="ARBA" id="ARBA00000085"/>
    </source>
</evidence>
<keyword evidence="3" id="KW-0808">Transferase</keyword>
<dbReference type="PANTHER" id="PTHR43065">
    <property type="entry name" value="SENSOR HISTIDINE KINASE"/>
    <property type="match status" value="1"/>
</dbReference>
<dbReference type="EC" id="2.7.13.3" evidence="2"/>
<dbReference type="InterPro" id="IPR036890">
    <property type="entry name" value="HATPase_C_sf"/>
</dbReference>
<dbReference type="PROSITE" id="PS50109">
    <property type="entry name" value="HIS_KIN"/>
    <property type="match status" value="1"/>
</dbReference>
<dbReference type="PRINTS" id="PR00344">
    <property type="entry name" value="BCTRLSENSOR"/>
</dbReference>
<evidence type="ECO:0000256" key="4">
    <source>
        <dbReference type="ARBA" id="ARBA00023012"/>
    </source>
</evidence>
<evidence type="ECO:0000256" key="2">
    <source>
        <dbReference type="ARBA" id="ARBA00012438"/>
    </source>
</evidence>
<dbReference type="GO" id="GO:0005524">
    <property type="term" value="F:ATP binding"/>
    <property type="evidence" value="ECO:0007669"/>
    <property type="project" value="UniProtKB-KW"/>
</dbReference>
<dbReference type="InterPro" id="IPR005467">
    <property type="entry name" value="His_kinase_dom"/>
</dbReference>
<dbReference type="GO" id="GO:0004673">
    <property type="term" value="F:protein histidine kinase activity"/>
    <property type="evidence" value="ECO:0007669"/>
    <property type="project" value="UniProtKB-EC"/>
</dbReference>
<dbReference type="Proteomes" id="UP001154312">
    <property type="component" value="Unassembled WGS sequence"/>
</dbReference>
<dbReference type="SMART" id="SM00387">
    <property type="entry name" value="HATPase_c"/>
    <property type="match status" value="1"/>
</dbReference>
<accession>A0A9X4H433</accession>
<comment type="caution">
    <text evidence="6">The sequence shown here is derived from an EMBL/GenBank/DDBJ whole genome shotgun (WGS) entry which is preliminary data.</text>
</comment>
<evidence type="ECO:0000259" key="5">
    <source>
        <dbReference type="PROSITE" id="PS50109"/>
    </source>
</evidence>
<protein>
    <recommendedName>
        <fullName evidence="2">histidine kinase</fullName>
        <ecNumber evidence="2">2.7.13.3</ecNumber>
    </recommendedName>
</protein>
<dbReference type="RefSeq" id="WP_277443759.1">
    <property type="nucleotide sequence ID" value="NZ_JAKOAV010000014.1"/>
</dbReference>
<dbReference type="Pfam" id="PF02518">
    <property type="entry name" value="HATPase_c"/>
    <property type="match status" value="1"/>
</dbReference>
<organism evidence="6 7">
    <name type="scientific">Pelotomaculum isophthalicicum JI</name>
    <dbReference type="NCBI Taxonomy" id="947010"/>
    <lineage>
        <taxon>Bacteria</taxon>
        <taxon>Bacillati</taxon>
        <taxon>Bacillota</taxon>
        <taxon>Clostridia</taxon>
        <taxon>Eubacteriales</taxon>
        <taxon>Desulfotomaculaceae</taxon>
        <taxon>Pelotomaculum</taxon>
    </lineage>
</organism>
<keyword evidence="4" id="KW-0902">Two-component regulatory system</keyword>
<name>A0A9X4H433_9FIRM</name>
<dbReference type="EMBL" id="JAKOAV010000014">
    <property type="protein sequence ID" value="MDF9408433.1"/>
    <property type="molecule type" value="Genomic_DNA"/>
</dbReference>
<evidence type="ECO:0000256" key="3">
    <source>
        <dbReference type="ARBA" id="ARBA00022777"/>
    </source>
</evidence>
<comment type="catalytic activity">
    <reaction evidence="1">
        <text>ATP + protein L-histidine = ADP + protein N-phospho-L-histidine.</text>
        <dbReference type="EC" id="2.7.13.3"/>
    </reaction>
</comment>
<dbReference type="AlphaFoldDB" id="A0A9X4H433"/>
<dbReference type="InterPro" id="IPR003594">
    <property type="entry name" value="HATPase_dom"/>
</dbReference>